<proteinExistence type="predicted"/>
<dbReference type="PANTHER" id="PTHR28082">
    <property type="entry name" value="ZINC FINGER PROTEIN"/>
    <property type="match status" value="1"/>
</dbReference>
<evidence type="ECO:0000256" key="1">
    <source>
        <dbReference type="ARBA" id="ARBA00022723"/>
    </source>
</evidence>
<dbReference type="InterPro" id="IPR016694">
    <property type="entry name" value="UCP017292"/>
</dbReference>
<accession>A0ABD5X7K1</accession>
<protein>
    <submittedName>
        <fullName evidence="5">CHY zinc finger protein</fullName>
    </submittedName>
</protein>
<evidence type="ECO:0000313" key="6">
    <source>
        <dbReference type="Proteomes" id="UP001596414"/>
    </source>
</evidence>
<evidence type="ECO:0000256" key="3">
    <source>
        <dbReference type="ARBA" id="ARBA00022833"/>
    </source>
</evidence>
<dbReference type="PANTHER" id="PTHR28082:SF1">
    <property type="entry name" value="HELPER OF TIM PROTEIN 13"/>
    <property type="match status" value="1"/>
</dbReference>
<dbReference type="EMBL" id="JBHSZQ010000049">
    <property type="protein sequence ID" value="MFC7127196.1"/>
    <property type="molecule type" value="Genomic_DNA"/>
</dbReference>
<dbReference type="PIRSF" id="PIRSF017292">
    <property type="entry name" value="UCP017292_Znf_CHY"/>
    <property type="match status" value="1"/>
</dbReference>
<dbReference type="InterPro" id="IPR008913">
    <property type="entry name" value="Znf_CHY"/>
</dbReference>
<dbReference type="Proteomes" id="UP001596414">
    <property type="component" value="Unassembled WGS sequence"/>
</dbReference>
<evidence type="ECO:0000313" key="5">
    <source>
        <dbReference type="EMBL" id="MFC7127196.1"/>
    </source>
</evidence>
<comment type="caution">
    <text evidence="5">The sequence shown here is derived from an EMBL/GenBank/DDBJ whole genome shotgun (WGS) entry which is preliminary data.</text>
</comment>
<dbReference type="GO" id="GO:0008270">
    <property type="term" value="F:zinc ion binding"/>
    <property type="evidence" value="ECO:0007669"/>
    <property type="project" value="UniProtKB-KW"/>
</dbReference>
<evidence type="ECO:0000259" key="4">
    <source>
        <dbReference type="PROSITE" id="PS51266"/>
    </source>
</evidence>
<evidence type="ECO:0000256" key="2">
    <source>
        <dbReference type="ARBA" id="ARBA00022771"/>
    </source>
</evidence>
<feature type="domain" description="CHY-type" evidence="4">
    <location>
        <begin position="26"/>
        <end position="107"/>
    </location>
</feature>
<keyword evidence="1" id="KW-0479">Metal-binding</keyword>
<sequence>MTRHHVQTTNAPATDERFDVSLRGVGVDTETRCDHWHNEVDVVALRFACCETYYPCFECHAETADHDPKQWPRNRFDEAAVLCGVCQTEITAEAYLDCDDTCPDCGVSFNPGCREHRNLYFEL</sequence>
<dbReference type="SUPFAM" id="SSF161219">
    <property type="entry name" value="CHY zinc finger-like"/>
    <property type="match status" value="1"/>
</dbReference>
<dbReference type="RefSeq" id="WP_267636667.1">
    <property type="nucleotide sequence ID" value="NZ_JAODIY010000005.1"/>
</dbReference>
<keyword evidence="2" id="KW-0863">Zinc-finger</keyword>
<dbReference type="InterPro" id="IPR052604">
    <property type="entry name" value="Mito_Tim_assembly_helper"/>
</dbReference>
<organism evidence="5 6">
    <name type="scientific">Halovenus rubra</name>
    <dbReference type="NCBI Taxonomy" id="869890"/>
    <lineage>
        <taxon>Archaea</taxon>
        <taxon>Methanobacteriati</taxon>
        <taxon>Methanobacteriota</taxon>
        <taxon>Stenosarchaea group</taxon>
        <taxon>Halobacteria</taxon>
        <taxon>Halobacteriales</taxon>
        <taxon>Haloarculaceae</taxon>
        <taxon>Halovenus</taxon>
    </lineage>
</organism>
<gene>
    <name evidence="5" type="ORF">ACFQJ7_14405</name>
</gene>
<dbReference type="AlphaFoldDB" id="A0ABD5X7K1"/>
<dbReference type="Pfam" id="PF05495">
    <property type="entry name" value="zf-CHY"/>
    <property type="match status" value="1"/>
</dbReference>
<reference evidence="5 6" key="1">
    <citation type="journal article" date="2014" name="Int. J. Syst. Evol. Microbiol.">
        <title>Complete genome sequence of Corynebacterium casei LMG S-19264T (=DSM 44701T), isolated from a smear-ripened cheese.</title>
        <authorList>
            <consortium name="US DOE Joint Genome Institute (JGI-PGF)"/>
            <person name="Walter F."/>
            <person name="Albersmeier A."/>
            <person name="Kalinowski J."/>
            <person name="Ruckert C."/>
        </authorList>
    </citation>
    <scope>NUCLEOTIDE SEQUENCE [LARGE SCALE GENOMIC DNA]</scope>
    <source>
        <strain evidence="5 6">CGMCC 4.7215</strain>
    </source>
</reference>
<name>A0ABD5X7K1_9EURY</name>
<dbReference type="PROSITE" id="PS51266">
    <property type="entry name" value="ZF_CHY"/>
    <property type="match status" value="1"/>
</dbReference>
<dbReference type="InterPro" id="IPR037274">
    <property type="entry name" value="Znf_CHY_sf"/>
</dbReference>
<keyword evidence="3" id="KW-0862">Zinc</keyword>